<evidence type="ECO:0000256" key="1">
    <source>
        <dbReference type="SAM" id="MobiDB-lite"/>
    </source>
</evidence>
<reference evidence="2 3" key="1">
    <citation type="journal article" date="2019" name="Int. J. Syst. Evol. Microbiol.">
        <title>The Global Catalogue of Microorganisms (GCM) 10K type strain sequencing project: providing services to taxonomists for standard genome sequencing and annotation.</title>
        <authorList>
            <consortium name="The Broad Institute Genomics Platform"/>
            <consortium name="The Broad Institute Genome Sequencing Center for Infectious Disease"/>
            <person name="Wu L."/>
            <person name="Ma J."/>
        </authorList>
    </citation>
    <scope>NUCLEOTIDE SEQUENCE [LARGE SCALE GENOMIC DNA]</scope>
    <source>
        <strain evidence="2 3">JCM 5052</strain>
    </source>
</reference>
<dbReference type="RefSeq" id="WP_346161635.1">
    <property type="nucleotide sequence ID" value="NZ_BAAABZ010000091.1"/>
</dbReference>
<dbReference type="EMBL" id="BAAABZ010000091">
    <property type="protein sequence ID" value="GAA0573732.1"/>
    <property type="molecule type" value="Genomic_DNA"/>
</dbReference>
<evidence type="ECO:0000313" key="3">
    <source>
        <dbReference type="Proteomes" id="UP001501576"/>
    </source>
</evidence>
<accession>A0ABN1ET11</accession>
<comment type="caution">
    <text evidence="2">The sequence shown here is derived from an EMBL/GenBank/DDBJ whole genome shotgun (WGS) entry which is preliminary data.</text>
</comment>
<evidence type="ECO:0000313" key="2">
    <source>
        <dbReference type="EMBL" id="GAA0573732.1"/>
    </source>
</evidence>
<keyword evidence="3" id="KW-1185">Reference proteome</keyword>
<proteinExistence type="predicted"/>
<protein>
    <recommendedName>
        <fullName evidence="4">HIT domain-containing protein</fullName>
    </recommendedName>
</protein>
<dbReference type="Proteomes" id="UP001501576">
    <property type="component" value="Unassembled WGS sequence"/>
</dbReference>
<sequence length="60" mass="6114">MAAAAELAGDFPAADIHTSHRPGAAAGEEHLHLHVIPCPVNDAPPSFGALPGLVGDEHRT</sequence>
<name>A0ABN1ET11_9ACTN</name>
<organism evidence="2 3">
    <name type="scientific">Streptomyces mordarskii</name>
    <dbReference type="NCBI Taxonomy" id="1226758"/>
    <lineage>
        <taxon>Bacteria</taxon>
        <taxon>Bacillati</taxon>
        <taxon>Actinomycetota</taxon>
        <taxon>Actinomycetes</taxon>
        <taxon>Kitasatosporales</taxon>
        <taxon>Streptomycetaceae</taxon>
        <taxon>Streptomyces</taxon>
    </lineage>
</organism>
<evidence type="ECO:0008006" key="4">
    <source>
        <dbReference type="Google" id="ProtNLM"/>
    </source>
</evidence>
<feature type="region of interest" description="Disordered" evidence="1">
    <location>
        <begin position="1"/>
        <end position="25"/>
    </location>
</feature>
<gene>
    <name evidence="2" type="ORF">GCM10010390_91120</name>
</gene>